<evidence type="ECO:0000256" key="9">
    <source>
        <dbReference type="ARBA" id="ARBA00023121"/>
    </source>
</evidence>
<dbReference type="GO" id="GO:0005789">
    <property type="term" value="C:endoplasmic reticulum membrane"/>
    <property type="evidence" value="ECO:0007669"/>
    <property type="project" value="UniProtKB-SubCell"/>
</dbReference>
<evidence type="ECO:0000256" key="8">
    <source>
        <dbReference type="ARBA" id="ARBA00023055"/>
    </source>
</evidence>
<evidence type="ECO:0000256" key="5">
    <source>
        <dbReference type="ARBA" id="ARBA00022737"/>
    </source>
</evidence>
<dbReference type="Pfam" id="PF25669">
    <property type="entry name" value="SMP_MUG190-like"/>
    <property type="match status" value="1"/>
</dbReference>
<organism evidence="15 16">
    <name type="scientific">Ceratobasidium theobromae</name>
    <dbReference type="NCBI Taxonomy" id="1582974"/>
    <lineage>
        <taxon>Eukaryota</taxon>
        <taxon>Fungi</taxon>
        <taxon>Dikarya</taxon>
        <taxon>Basidiomycota</taxon>
        <taxon>Agaricomycotina</taxon>
        <taxon>Agaricomycetes</taxon>
        <taxon>Cantharellales</taxon>
        <taxon>Ceratobasidiaceae</taxon>
        <taxon>Ceratobasidium</taxon>
    </lineage>
</organism>
<feature type="compositionally biased region" description="Polar residues" evidence="11">
    <location>
        <begin position="41"/>
        <end position="54"/>
    </location>
</feature>
<dbReference type="SMART" id="SM00239">
    <property type="entry name" value="C2"/>
    <property type="match status" value="2"/>
</dbReference>
<protein>
    <submittedName>
        <fullName evidence="15">Meiotically up-regulated protein</fullName>
    </submittedName>
</protein>
<feature type="region of interest" description="Disordered" evidence="11">
    <location>
        <begin position="683"/>
        <end position="734"/>
    </location>
</feature>
<feature type="compositionally biased region" description="Pro residues" evidence="11">
    <location>
        <begin position="717"/>
        <end position="731"/>
    </location>
</feature>
<dbReference type="AlphaFoldDB" id="A0A5N5QB14"/>
<feature type="domain" description="C2" evidence="13">
    <location>
        <begin position="717"/>
        <end position="859"/>
    </location>
</feature>
<dbReference type="PROSITE" id="PS51847">
    <property type="entry name" value="SMP"/>
    <property type="match status" value="1"/>
</dbReference>
<dbReference type="InterPro" id="IPR035892">
    <property type="entry name" value="C2_domain_sf"/>
</dbReference>
<keyword evidence="3" id="KW-0597">Phosphoprotein</keyword>
<keyword evidence="8" id="KW-0445">Lipid transport</keyword>
<comment type="caution">
    <text evidence="15">The sequence shown here is derived from an EMBL/GenBank/DDBJ whole genome shotgun (WGS) entry which is preliminary data.</text>
</comment>
<dbReference type="CDD" id="cd04041">
    <property type="entry name" value="C2A_fungal"/>
    <property type="match status" value="1"/>
</dbReference>
<evidence type="ECO:0000256" key="12">
    <source>
        <dbReference type="SAM" id="Phobius"/>
    </source>
</evidence>
<reference evidence="15 16" key="1">
    <citation type="journal article" date="2019" name="Fungal Biol. Biotechnol.">
        <title>Draft genome sequence of fastidious pathogen Ceratobasidium theobromae, which causes vascular-streak dieback in Theobroma cacao.</title>
        <authorList>
            <person name="Ali S.S."/>
            <person name="Asman A."/>
            <person name="Shao J."/>
            <person name="Firmansyah A.P."/>
            <person name="Susilo A.W."/>
            <person name="Rosmana A."/>
            <person name="McMahon P."/>
            <person name="Junaid M."/>
            <person name="Guest D."/>
            <person name="Kheng T.Y."/>
            <person name="Meinhardt L.W."/>
            <person name="Bailey B.A."/>
        </authorList>
    </citation>
    <scope>NUCLEOTIDE SEQUENCE [LARGE SCALE GENOMIC DNA]</scope>
    <source>
        <strain evidence="15 16">CT2</strain>
    </source>
</reference>
<keyword evidence="2" id="KW-0813">Transport</keyword>
<evidence type="ECO:0000313" key="15">
    <source>
        <dbReference type="EMBL" id="KAB5588577.1"/>
    </source>
</evidence>
<dbReference type="EMBL" id="SSOP01000418">
    <property type="protein sequence ID" value="KAB5588577.1"/>
    <property type="molecule type" value="Genomic_DNA"/>
</dbReference>
<feature type="compositionally biased region" description="Polar residues" evidence="11">
    <location>
        <begin position="140"/>
        <end position="154"/>
    </location>
</feature>
<dbReference type="Pfam" id="PF00168">
    <property type="entry name" value="C2"/>
    <property type="match status" value="2"/>
</dbReference>
<evidence type="ECO:0000259" key="13">
    <source>
        <dbReference type="PROSITE" id="PS50004"/>
    </source>
</evidence>
<keyword evidence="16" id="KW-1185">Reference proteome</keyword>
<dbReference type="GO" id="GO:0006869">
    <property type="term" value="P:lipid transport"/>
    <property type="evidence" value="ECO:0007669"/>
    <property type="project" value="UniProtKB-KW"/>
</dbReference>
<dbReference type="CDD" id="cd04052">
    <property type="entry name" value="C2B_Tricalbin-like"/>
    <property type="match status" value="1"/>
</dbReference>
<evidence type="ECO:0000256" key="1">
    <source>
        <dbReference type="ARBA" id="ARBA00004586"/>
    </source>
</evidence>
<dbReference type="PANTHER" id="PTHR47348:SF3">
    <property type="entry name" value="MEIOTICALLY UP-REGULATED GENE 190 PROTEIN"/>
    <property type="match status" value="1"/>
</dbReference>
<keyword evidence="7 12" id="KW-1133">Transmembrane helix</keyword>
<keyword evidence="10 12" id="KW-0472">Membrane</keyword>
<evidence type="ECO:0000256" key="4">
    <source>
        <dbReference type="ARBA" id="ARBA00022692"/>
    </source>
</evidence>
<feature type="transmembrane region" description="Helical" evidence="12">
    <location>
        <begin position="224"/>
        <end position="241"/>
    </location>
</feature>
<feature type="transmembrane region" description="Helical" evidence="12">
    <location>
        <begin position="248"/>
        <end position="269"/>
    </location>
</feature>
<feature type="domain" description="C2" evidence="13">
    <location>
        <begin position="521"/>
        <end position="652"/>
    </location>
</feature>
<evidence type="ECO:0000313" key="16">
    <source>
        <dbReference type="Proteomes" id="UP000383932"/>
    </source>
</evidence>
<evidence type="ECO:0000259" key="14">
    <source>
        <dbReference type="PROSITE" id="PS51847"/>
    </source>
</evidence>
<keyword evidence="6" id="KW-0256">Endoplasmic reticulum</keyword>
<dbReference type="GO" id="GO:0008289">
    <property type="term" value="F:lipid binding"/>
    <property type="evidence" value="ECO:0007669"/>
    <property type="project" value="UniProtKB-KW"/>
</dbReference>
<keyword evidence="5" id="KW-0677">Repeat</keyword>
<proteinExistence type="predicted"/>
<dbReference type="SUPFAM" id="SSF49562">
    <property type="entry name" value="C2 domain (Calcium/lipid-binding domain, CaLB)"/>
    <property type="match status" value="2"/>
</dbReference>
<sequence>MEHQAGQGYSEHYPVPTVKQYEADVKAREDSMSPEPMSPSRFSYDSNKDLPQTPTDEEPASAPNKAGMDTMDASHAGEGVPVGEEDEAQKSEKQAVMDRMQGPKEKPTDKIKKKRGERMVKDPTTGQMVTIKDAEFKDYPNQSEIDPTSDQAGPSLQPAAGHGVHIPSRFGSNKTAPNPARPGNISLQPFPPSTPPYVETILTGLDRLQMGAFTPISNAAVSNPLVAIVASAVILWLFTAFGNGLFKFVFRSALITGIAIGLTTLASIAQRSLEKEIERVRLDMHRQRGEKFSPPTPESVEWLNAFIKTIWGLVNPEMFVSVADMVEDIMQQSLPGFVDAVRISDIGQGTNPFRIVSMRALPDQPGNKEYPREEWIDQGTNELMERAEKEREAGRDADQAGDYVNFEVAFAYSALPGQGSELMSKNIHLLIEFFLGMYDWLHIPIPIWIQVEGIVGTVRLRIQFIPEPPFVRNLTFTLMGVPAVEVSAIPMSRVLPNVLDLPLVSRFVKMAIAAGTAEFVAPKSMTLNIQEMMSGAAIGDTLSQGVFLITIHHAENLSAQDRNGRSDPYIVLAYAKFGKPLYSTRIILGDLNPVFEETAALLITQDEIKSEEDLAIMLWDSDKRSADDLIGRVQVPVKQLMSKPGEMIRRTDNLVGFENATAMQGTLHWSIGYFPKVPLNKALERPLENPPPPQKTAPEMEMLPGDKAPNPGRRDLPPPPPDVSRTPPDPAYPSGILKVVVHQINNLERQNLFGTTGKDREGQAGQDTDEPSEQGSNLPSAYCELIVNDDMIYKTRVKQYTTQPFFEAGTETFIRDWQHTIVRIVVRDARLRERDPILGIVNLELKHLLQDASEVTRLFALEEGIGFGRLNVSVLFKGVDAKLPRNMLGWDTGTVELLSDITITPEPAAHDKFPSHPTRLRVSTTDSTEIIWPKSASFNEGAVSYNIEKLRLPVYSRYASSCVFEFGGGGVMGSAPDAVAVFWLKDIVEDEETDIRIPVVVGKDLRQLRQNVLSEQTKKTHDYEIVGYLTVRMKLHSGLDEDHEKHAASQARRHAFEAYDHIEGEALLAERNAHFADDGVIDKREKKELEAAHKRQLQNRQRGIAGFRPYRTAQWVKQGIKSRILPKKSSGKRERRFFLVEVKSHAANCDVIHSNGEV</sequence>
<dbReference type="OrthoDB" id="419768at2759"/>
<comment type="subcellular location">
    <subcellularLocation>
        <location evidence="1">Endoplasmic reticulum membrane</location>
    </subcellularLocation>
</comment>
<feature type="compositionally biased region" description="Basic and acidic residues" evidence="11">
    <location>
        <begin position="88"/>
        <end position="110"/>
    </location>
</feature>
<dbReference type="InterPro" id="IPR000008">
    <property type="entry name" value="C2_dom"/>
</dbReference>
<dbReference type="InterPro" id="IPR037765">
    <property type="entry name" value="C2B_Tricalbin"/>
</dbReference>
<name>A0A5N5QB14_9AGAM</name>
<dbReference type="PROSITE" id="PS50004">
    <property type="entry name" value="C2"/>
    <property type="match status" value="2"/>
</dbReference>
<dbReference type="InterPro" id="IPR057349">
    <property type="entry name" value="C2_Mug190_3rd"/>
</dbReference>
<accession>A0A5N5QB14</accession>
<dbReference type="Pfam" id="PF25331">
    <property type="entry name" value="C2_Mug190_3rd"/>
    <property type="match status" value="1"/>
</dbReference>
<feature type="domain" description="SMP-LTD" evidence="14">
    <location>
        <begin position="296"/>
        <end position="530"/>
    </location>
</feature>
<evidence type="ECO:0000256" key="11">
    <source>
        <dbReference type="SAM" id="MobiDB-lite"/>
    </source>
</evidence>
<evidence type="ECO:0000256" key="10">
    <source>
        <dbReference type="ARBA" id="ARBA00023136"/>
    </source>
</evidence>
<evidence type="ECO:0000256" key="2">
    <source>
        <dbReference type="ARBA" id="ARBA00022448"/>
    </source>
</evidence>
<evidence type="ECO:0000256" key="6">
    <source>
        <dbReference type="ARBA" id="ARBA00022824"/>
    </source>
</evidence>
<dbReference type="Proteomes" id="UP000383932">
    <property type="component" value="Unassembled WGS sequence"/>
</dbReference>
<dbReference type="InterPro" id="IPR037767">
    <property type="entry name" value="C2A_Mug190-like"/>
</dbReference>
<gene>
    <name evidence="15" type="ORF">CTheo_7983</name>
</gene>
<dbReference type="PANTHER" id="PTHR47348">
    <property type="entry name" value="MEIOTICALLY UP-REGULATED GENE 190 PROTEIN"/>
    <property type="match status" value="1"/>
</dbReference>
<feature type="compositionally biased region" description="Basic and acidic residues" evidence="11">
    <location>
        <begin position="21"/>
        <end position="31"/>
    </location>
</feature>
<dbReference type="InterPro" id="IPR031468">
    <property type="entry name" value="SMP_LBD"/>
</dbReference>
<keyword evidence="9" id="KW-0446">Lipid-binding</keyword>
<dbReference type="Gene3D" id="2.60.40.150">
    <property type="entry name" value="C2 domain"/>
    <property type="match status" value="2"/>
</dbReference>
<evidence type="ECO:0000256" key="3">
    <source>
        <dbReference type="ARBA" id="ARBA00022553"/>
    </source>
</evidence>
<evidence type="ECO:0000256" key="7">
    <source>
        <dbReference type="ARBA" id="ARBA00022989"/>
    </source>
</evidence>
<feature type="region of interest" description="Disordered" evidence="11">
    <location>
        <begin position="1"/>
        <end position="192"/>
    </location>
</feature>
<feature type="region of interest" description="Disordered" evidence="11">
    <location>
        <begin position="750"/>
        <end position="778"/>
    </location>
</feature>
<dbReference type="CDD" id="cd21676">
    <property type="entry name" value="SMP_Mug190"/>
    <property type="match status" value="1"/>
</dbReference>
<keyword evidence="4 12" id="KW-0812">Transmembrane</keyword>
<dbReference type="GO" id="GO:0061817">
    <property type="term" value="P:endoplasmic reticulum-plasma membrane tethering"/>
    <property type="evidence" value="ECO:0007669"/>
    <property type="project" value="InterPro"/>
</dbReference>